<evidence type="ECO:0000313" key="2">
    <source>
        <dbReference type="EMBL" id="EGV19829.1"/>
    </source>
</evidence>
<organism evidence="2 3">
    <name type="scientific">Thiocapsa marina 5811</name>
    <dbReference type="NCBI Taxonomy" id="768671"/>
    <lineage>
        <taxon>Bacteria</taxon>
        <taxon>Pseudomonadati</taxon>
        <taxon>Pseudomonadota</taxon>
        <taxon>Gammaproteobacteria</taxon>
        <taxon>Chromatiales</taxon>
        <taxon>Chromatiaceae</taxon>
        <taxon>Thiocapsa</taxon>
    </lineage>
</organism>
<sequence length="194" mass="21534">MIEHAVEAFITRWGGGTSYGRNERANLQMFITELCTLLDLPQPDPSSSKVGDNAYVFERKLTEPTADGGQTGSSGWDAAIVKARNQSENYARLLPPEEGRPPFIVVAVGRSFTLYAEFSRLGGYYVAFPDARRHTIRLEQLRDPKTRELLRALWLDPLSLDPTRNAGKITTDIAGQLAILGFLDEQLSAHVSQI</sequence>
<proteinExistence type="predicted"/>
<dbReference type="EMBL" id="AFWV01000002">
    <property type="protein sequence ID" value="EGV19829.1"/>
    <property type="molecule type" value="Genomic_DNA"/>
</dbReference>
<name>F9U6F3_9GAMM</name>
<feature type="domain" description="MmeI-like N-terminal" evidence="1">
    <location>
        <begin position="5"/>
        <end position="180"/>
    </location>
</feature>
<keyword evidence="3" id="KW-1185">Reference proteome</keyword>
<accession>F9U6F3</accession>
<dbReference type="STRING" id="768671.ThimaDRAFT_0504"/>
<dbReference type="PATRIC" id="fig|768671.3.peg.552"/>
<protein>
    <recommendedName>
        <fullName evidence="1">MmeI-like N-terminal domain-containing protein</fullName>
    </recommendedName>
</protein>
<reference evidence="2 3" key="1">
    <citation type="submission" date="2011-06" db="EMBL/GenBank/DDBJ databases">
        <title>The draft genome of Thiocapsa marina 5811.</title>
        <authorList>
            <consortium name="US DOE Joint Genome Institute (JGI-PGF)"/>
            <person name="Lucas S."/>
            <person name="Han J."/>
            <person name="Cheng J.-F."/>
            <person name="Goodwin L."/>
            <person name="Pitluck S."/>
            <person name="Peters L."/>
            <person name="Land M.L."/>
            <person name="Hauser L."/>
            <person name="Vogl K."/>
            <person name="Liu Z."/>
            <person name="Imhoff J."/>
            <person name="Thiel V."/>
            <person name="Frigaard N.-U."/>
            <person name="Bryant D."/>
            <person name="Woyke T.J."/>
        </authorList>
    </citation>
    <scope>NUCLEOTIDE SEQUENCE [LARGE SCALE GENOMIC DNA]</scope>
    <source>
        <strain evidence="2 3">5811</strain>
    </source>
</reference>
<dbReference type="eggNOG" id="COG1002">
    <property type="taxonomic scope" value="Bacteria"/>
</dbReference>
<dbReference type="AlphaFoldDB" id="F9U6F3"/>
<gene>
    <name evidence="2" type="ORF">ThimaDRAFT_0504</name>
</gene>
<evidence type="ECO:0000259" key="1">
    <source>
        <dbReference type="Pfam" id="PF20464"/>
    </source>
</evidence>
<dbReference type="Proteomes" id="UP000005459">
    <property type="component" value="Unassembled WGS sequence"/>
</dbReference>
<evidence type="ECO:0000313" key="3">
    <source>
        <dbReference type="Proteomes" id="UP000005459"/>
    </source>
</evidence>
<dbReference type="InterPro" id="IPR046817">
    <property type="entry name" value="MmeI_N"/>
</dbReference>
<dbReference type="Pfam" id="PF20464">
    <property type="entry name" value="MmeI_N"/>
    <property type="match status" value="1"/>
</dbReference>